<gene>
    <name evidence="2" type="ORF">SAMN05216259_108254</name>
</gene>
<keyword evidence="3" id="KW-1185">Reference proteome</keyword>
<evidence type="ECO:0000256" key="1">
    <source>
        <dbReference type="SAM" id="MobiDB-lite"/>
    </source>
</evidence>
<proteinExistence type="predicted"/>
<organism evidence="2 3">
    <name type="scientific">Actinacidiphila guanduensis</name>
    <dbReference type="NCBI Taxonomy" id="310781"/>
    <lineage>
        <taxon>Bacteria</taxon>
        <taxon>Bacillati</taxon>
        <taxon>Actinomycetota</taxon>
        <taxon>Actinomycetes</taxon>
        <taxon>Kitasatosporales</taxon>
        <taxon>Streptomycetaceae</taxon>
        <taxon>Actinacidiphila</taxon>
    </lineage>
</organism>
<dbReference type="STRING" id="310781.SAMN05216259_108254"/>
<dbReference type="EMBL" id="FNIE01000008">
    <property type="protein sequence ID" value="SDO24116.1"/>
    <property type="molecule type" value="Genomic_DNA"/>
</dbReference>
<accession>A0A1H0HY12</accession>
<dbReference type="AlphaFoldDB" id="A0A1H0HY12"/>
<name>A0A1H0HY12_9ACTN</name>
<evidence type="ECO:0000313" key="3">
    <source>
        <dbReference type="Proteomes" id="UP000199341"/>
    </source>
</evidence>
<feature type="region of interest" description="Disordered" evidence="1">
    <location>
        <begin position="1"/>
        <end position="29"/>
    </location>
</feature>
<evidence type="ECO:0000313" key="2">
    <source>
        <dbReference type="EMBL" id="SDO24116.1"/>
    </source>
</evidence>
<reference evidence="2 3" key="1">
    <citation type="submission" date="2016-10" db="EMBL/GenBank/DDBJ databases">
        <authorList>
            <person name="de Groot N.N."/>
        </authorList>
    </citation>
    <scope>NUCLEOTIDE SEQUENCE [LARGE SCALE GENOMIC DNA]</scope>
    <source>
        <strain evidence="2 3">CGMCC 4.2022</strain>
    </source>
</reference>
<protein>
    <submittedName>
        <fullName evidence="2">Uncharacterized protein</fullName>
    </submittedName>
</protein>
<dbReference type="Proteomes" id="UP000199341">
    <property type="component" value="Unassembled WGS sequence"/>
</dbReference>
<sequence>MSCPNADCRRGGCSTEPQQPRPSGEGRKA</sequence>